<reference evidence="3" key="2">
    <citation type="submission" date="2011-02" db="EMBL/GenBank/DDBJ databases">
        <authorList>
            <person name="MacLean D."/>
        </authorList>
    </citation>
    <scope>NUCLEOTIDE SEQUENCE</scope>
</reference>
<feature type="domain" description="PH" evidence="2">
    <location>
        <begin position="104"/>
        <end position="197"/>
    </location>
</feature>
<dbReference type="PROSITE" id="PS50003">
    <property type="entry name" value="PH_DOMAIN"/>
    <property type="match status" value="5"/>
</dbReference>
<feature type="region of interest" description="Disordered" evidence="1">
    <location>
        <begin position="333"/>
        <end position="353"/>
    </location>
</feature>
<dbReference type="PANTHER" id="PTHR14336">
    <property type="entry name" value="TANDEM PH DOMAIN CONTAINING PROTEIN"/>
    <property type="match status" value="1"/>
</dbReference>
<feature type="compositionally biased region" description="Basic and acidic residues" evidence="1">
    <location>
        <begin position="285"/>
        <end position="294"/>
    </location>
</feature>
<gene>
    <name evidence="3" type="primary">AlNc14C62G4490</name>
    <name evidence="3" type="ORF">ALNC14_051760</name>
</gene>
<dbReference type="Gene3D" id="2.30.29.30">
    <property type="entry name" value="Pleckstrin-homology domain (PH domain)/Phosphotyrosine-binding domain (PTB)"/>
    <property type="match status" value="4"/>
</dbReference>
<sequence length="1883" mass="214459">MHNPIWLRIIPSFFCFSQYHAVSKPHPQPLTSITSLHDQSERLAVILIRLTRPKESLTSHPRLDCTRGFPSSSTLPDNLIVIEYLSFKVCEVVYAETLGLEARLAIMEGYLTKKSHRFAQMQRRYCVLKGTMLLCYLTQDEYKSHIVPRKVLEVVDVHDRGHSSFEVEQLGGRTYFCTCTSDSNQAKWMNAMKEALEEPDRIAQEEIEEAQRFLFKEENDQREAVEQATEAIRMAQGFTQSVVEIDLETQEMKLLQAKVEETLQHTETLYRNSTQNGFKNALSTAEEHRNDRDALSLASPTSTRENTTKRLEEEFDLLTSVITFLTQKRQSLLNESQSHKENAAKSLTKAQSSRKSIEFHLQAWKSHQHETSEPESTQSLKPDRVFTSSHLDAIAEGYLLCKHPTKRSQMQRRYYVLFGNTLCCFQTADNFFALNMKRSSYRPLGLAHVESCEDWNGKLSSSKVVPHAFLIETTEGKTMYCSAPTRSIAENWKNALHISITMPSMSPHRALAARASRSSFDLSIPLQKMATQRSPKRSDPAVSTSQLAQSSRMEGYLLVHNEHSGRMEKKFFFITSLKLFVYESHVEYESSQLGRISDSKTPHTIQNVFFLEDHGLHVRAFLESYANGFILEVDTLKRIKCRAPNAREKENWVRVIQASLPLSNTVQPLKEIEVENTSTNEIQRQEENLTIDLDECEDVNGHEGELRWLKTEECEQWHFTMLSGRKLMQFDKHKTNLEIPLETLEIERVSETESDDLSRFIFHVHYCEAMNTIPNKLTLECRTLSEKKSWLKVLHLCLDVEVDNCPDDTKIDQSPGLLEVAKVEQAPDFSNALQITELEEASDLLKGSDDIEIEQSMRLLESSQTDQARGLSILQNGEIEEVSKHLERSDDIAIDPGQILSEYIKVEQVPGRLVVPYNSKGEEDPEHRIGSDHADITKHIETDSELFRSFLVRFYETYNPSKISSLDELIAHCSGKDGKTQLLRQLDAVYGTTVSSDPEVLSLIKEMSPSVDPTKLTVLIEGYLLKRGHRIPSMRKRYFVLQSVNETLRYFETKEDADSFQYGLKALGEFQIGNVCDWNGRTLTQTYKNGMQVEACDGRVYFCAASSENERESWIRAFHHAIVSREALCEAPESLFSPLRQKLFNFYERVNPSKLCDLDLLLHCYKGREPALLEAIDVHYGTSITGDPEWRQVLPDLSCGDARLANALDTLSYKGQVLRASKSPATGALALIEVNHLYEKTASVFAVVCGITLKLYTCRAQWKDGSKANSILTILSVKDIVEDNESDFFGRFAIEAADHTWVFLQAADQEEKAVWVKVIHAAIDAVFGQSILAEEQQSRLDTLENIVWVESNVSFEKKLLVLTGNKLCVGTDSEESILVVQGISAWEADFEDSKLPVKYPFQIEVQGGVKLRCLVENDVIRAHWIRTIRRNAKKPEDRPQISSVHPSSELDIATCQGSMGPLLAWKRLKPDLLPTMVYAALRENHLQLKVAGTFDSQLFLEGFIVEMKAWEPVVPGEISGGVQVDLHVNLDAEHLETVFLSFSSTQVMNHWYQAFPKVNLFPAVETTSNILKMTGVDSNAEHSQRIPNRVLEGYLEIQSTRDSHWHYNMSHKRVWKKYYIVLETRTEKSFVRWLMYATQNEAVVSLTGSASKRETDGPLQVYNVFGFSETESKEWSCFEVMYRMNENETGVLHCRTRAAKDRVRWLDGIREAINMCESFCGRQKESSEIRSRLQSLEQDARRQSILIRESLQAALEAISDSESSEDSKSLKGSHYEDDEACQNVCILDPETPPMHTEGKVSKRENVTAPHPDKNVSYWSGWSHTLAEFFSQTFTCLTGSDQNGAMCHVYFPDTNCHFIADITGVSDHPKCGKLYTCDYFSQDA</sequence>
<evidence type="ECO:0000313" key="3">
    <source>
        <dbReference type="EMBL" id="CCA19033.1"/>
    </source>
</evidence>
<dbReference type="CDD" id="cd00821">
    <property type="entry name" value="PH"/>
    <property type="match status" value="1"/>
</dbReference>
<evidence type="ECO:0000259" key="2">
    <source>
        <dbReference type="PROSITE" id="PS50003"/>
    </source>
</evidence>
<evidence type="ECO:0000256" key="1">
    <source>
        <dbReference type="SAM" id="MobiDB-lite"/>
    </source>
</evidence>
<dbReference type="EMBL" id="FR824107">
    <property type="protein sequence ID" value="CCA19033.1"/>
    <property type="molecule type" value="Genomic_DNA"/>
</dbReference>
<reference evidence="3" key="1">
    <citation type="journal article" date="2011" name="PLoS Biol.">
        <title>Gene gain and loss during evolution of obligate parasitism in the white rust pathogen of Arabidopsis thaliana.</title>
        <authorList>
            <person name="Kemen E."/>
            <person name="Gardiner A."/>
            <person name="Schultz-Larsen T."/>
            <person name="Kemen A.C."/>
            <person name="Balmuth A.L."/>
            <person name="Robert-Seilaniantz A."/>
            <person name="Bailey K."/>
            <person name="Holub E."/>
            <person name="Studholme D.J."/>
            <person name="Maclean D."/>
            <person name="Jones J.D."/>
        </authorList>
    </citation>
    <scope>NUCLEOTIDE SEQUENCE</scope>
</reference>
<feature type="domain" description="PH" evidence="2">
    <location>
        <begin position="1588"/>
        <end position="1714"/>
    </location>
</feature>
<accession>F0WCW2</accession>
<dbReference type="InterPro" id="IPR001849">
    <property type="entry name" value="PH_domain"/>
</dbReference>
<dbReference type="SUPFAM" id="SSF50729">
    <property type="entry name" value="PH domain-like"/>
    <property type="match status" value="6"/>
</dbReference>
<dbReference type="Pfam" id="PF00169">
    <property type="entry name" value="PH"/>
    <property type="match status" value="3"/>
</dbReference>
<feature type="domain" description="PH" evidence="2">
    <location>
        <begin position="1017"/>
        <end position="1123"/>
    </location>
</feature>
<dbReference type="SMART" id="SM00233">
    <property type="entry name" value="PH"/>
    <property type="match status" value="8"/>
</dbReference>
<name>F0WCW2_9STRA</name>
<feature type="region of interest" description="Disordered" evidence="1">
    <location>
        <begin position="284"/>
        <end position="308"/>
    </location>
</feature>
<proteinExistence type="predicted"/>
<dbReference type="HOGENOM" id="CLU_236180_0_0_1"/>
<feature type="domain" description="PH" evidence="2">
    <location>
        <begin position="550"/>
        <end position="799"/>
    </location>
</feature>
<organism evidence="3">
    <name type="scientific">Albugo laibachii Nc14</name>
    <dbReference type="NCBI Taxonomy" id="890382"/>
    <lineage>
        <taxon>Eukaryota</taxon>
        <taxon>Sar</taxon>
        <taxon>Stramenopiles</taxon>
        <taxon>Oomycota</taxon>
        <taxon>Peronosporomycetes</taxon>
        <taxon>Albuginales</taxon>
        <taxon>Albuginaceae</taxon>
        <taxon>Albugo</taxon>
    </lineage>
</organism>
<dbReference type="InterPro" id="IPR011993">
    <property type="entry name" value="PH-like_dom_sf"/>
</dbReference>
<feature type="domain" description="PH" evidence="2">
    <location>
        <begin position="392"/>
        <end position="501"/>
    </location>
</feature>
<protein>
    <submittedName>
        <fullName evidence="3">Uncharacterized protein AlNc14C62G4490</fullName>
    </submittedName>
</protein>
<dbReference type="InterPro" id="IPR051707">
    <property type="entry name" value="PI-Interact_SigTrans_Reg"/>
</dbReference>